<evidence type="ECO:0000256" key="1">
    <source>
        <dbReference type="SAM" id="MobiDB-lite"/>
    </source>
</evidence>
<comment type="caution">
    <text evidence="2">The sequence shown here is derived from an EMBL/GenBank/DDBJ whole genome shotgun (WGS) entry which is preliminary data.</text>
</comment>
<proteinExistence type="predicted"/>
<keyword evidence="3" id="KW-1185">Reference proteome</keyword>
<dbReference type="EMBL" id="JBJUIK010000003">
    <property type="protein sequence ID" value="KAL3533346.1"/>
    <property type="molecule type" value="Genomic_DNA"/>
</dbReference>
<sequence length="127" mass="13804">MRKRTREAAGLREGPASAMTLSSSSSPPRSIVPVARVRTPGIGSGNVPLSKQLITSYGYKKYTPEEERKSVGLQDLPWGQLSVDALPVLSISGSSDIRPIPPIDVNDRAQFSRVAREQAKMVAFLRI</sequence>
<feature type="region of interest" description="Disordered" evidence="1">
    <location>
        <begin position="1"/>
        <end position="31"/>
    </location>
</feature>
<accession>A0ABD3AQJ8</accession>
<evidence type="ECO:0000313" key="3">
    <source>
        <dbReference type="Proteomes" id="UP001630127"/>
    </source>
</evidence>
<evidence type="ECO:0000313" key="2">
    <source>
        <dbReference type="EMBL" id="KAL3533346.1"/>
    </source>
</evidence>
<gene>
    <name evidence="2" type="ORF">ACH5RR_006867</name>
</gene>
<reference evidence="2 3" key="1">
    <citation type="submission" date="2024-11" db="EMBL/GenBank/DDBJ databases">
        <title>A near-complete genome assembly of Cinchona calisaya.</title>
        <authorList>
            <person name="Lian D.C."/>
            <person name="Zhao X.W."/>
            <person name="Wei L."/>
        </authorList>
    </citation>
    <scope>NUCLEOTIDE SEQUENCE [LARGE SCALE GENOMIC DNA]</scope>
    <source>
        <tissue evidence="2">Nenye</tissue>
    </source>
</reference>
<dbReference type="AlphaFoldDB" id="A0ABD3AQJ8"/>
<name>A0ABD3AQJ8_9GENT</name>
<dbReference type="Proteomes" id="UP001630127">
    <property type="component" value="Unassembled WGS sequence"/>
</dbReference>
<feature type="compositionally biased region" description="Basic and acidic residues" evidence="1">
    <location>
        <begin position="1"/>
        <end position="10"/>
    </location>
</feature>
<protein>
    <submittedName>
        <fullName evidence="2">Uncharacterized protein</fullName>
    </submittedName>
</protein>
<organism evidence="2 3">
    <name type="scientific">Cinchona calisaya</name>
    <dbReference type="NCBI Taxonomy" id="153742"/>
    <lineage>
        <taxon>Eukaryota</taxon>
        <taxon>Viridiplantae</taxon>
        <taxon>Streptophyta</taxon>
        <taxon>Embryophyta</taxon>
        <taxon>Tracheophyta</taxon>
        <taxon>Spermatophyta</taxon>
        <taxon>Magnoliopsida</taxon>
        <taxon>eudicotyledons</taxon>
        <taxon>Gunneridae</taxon>
        <taxon>Pentapetalae</taxon>
        <taxon>asterids</taxon>
        <taxon>lamiids</taxon>
        <taxon>Gentianales</taxon>
        <taxon>Rubiaceae</taxon>
        <taxon>Cinchonoideae</taxon>
        <taxon>Cinchoneae</taxon>
        <taxon>Cinchona</taxon>
    </lineage>
</organism>
<feature type="compositionally biased region" description="Low complexity" evidence="1">
    <location>
        <begin position="22"/>
        <end position="31"/>
    </location>
</feature>